<reference evidence="3 4" key="1">
    <citation type="journal article" date="2011" name="Front. Microbiol.">
        <title>Two Strains of Crocosphaera watsonii with Highly Conserved Genomes are Distinguished by Strain-Specific Features.</title>
        <authorList>
            <person name="Bench S.R."/>
            <person name="Ilikchyan I.N."/>
            <person name="Tripp H.J."/>
            <person name="Zehr J.P."/>
        </authorList>
    </citation>
    <scope>NUCLEOTIDE SEQUENCE [LARGE SCALE GENOMIC DNA]</scope>
    <source>
        <strain evidence="3 4">WH 0003</strain>
    </source>
</reference>
<name>G5J2E0_CROWT</name>
<dbReference type="PATRIC" id="fig|423471.3.peg.1563"/>
<organism evidence="3 4">
    <name type="scientific">Crocosphaera watsonii WH 0003</name>
    <dbReference type="NCBI Taxonomy" id="423471"/>
    <lineage>
        <taxon>Bacteria</taxon>
        <taxon>Bacillati</taxon>
        <taxon>Cyanobacteriota</taxon>
        <taxon>Cyanophyceae</taxon>
        <taxon>Oscillatoriophycideae</taxon>
        <taxon>Chroococcales</taxon>
        <taxon>Aphanothecaceae</taxon>
        <taxon>Crocosphaera</taxon>
    </lineage>
</organism>
<protein>
    <submittedName>
        <fullName evidence="3">Uncharacterized protein</fullName>
    </submittedName>
</protein>
<keyword evidence="1" id="KW-0175">Coiled coil</keyword>
<evidence type="ECO:0000256" key="2">
    <source>
        <dbReference type="SAM" id="MobiDB-lite"/>
    </source>
</evidence>
<feature type="region of interest" description="Disordered" evidence="2">
    <location>
        <begin position="191"/>
        <end position="213"/>
    </location>
</feature>
<evidence type="ECO:0000313" key="4">
    <source>
        <dbReference type="Proteomes" id="UP000003477"/>
    </source>
</evidence>
<proteinExistence type="predicted"/>
<accession>G5J2E0</accession>
<dbReference type="EMBL" id="AESD01000255">
    <property type="protein sequence ID" value="EHJ13642.1"/>
    <property type="molecule type" value="Genomic_DNA"/>
</dbReference>
<feature type="coiled-coil region" evidence="1">
    <location>
        <begin position="51"/>
        <end position="78"/>
    </location>
</feature>
<gene>
    <name evidence="3" type="ORF">CWATWH0003_1673</name>
</gene>
<comment type="caution">
    <text evidence="3">The sequence shown here is derived from an EMBL/GenBank/DDBJ whole genome shotgun (WGS) entry which is preliminary data.</text>
</comment>
<evidence type="ECO:0000313" key="3">
    <source>
        <dbReference type="EMBL" id="EHJ13642.1"/>
    </source>
</evidence>
<dbReference type="Proteomes" id="UP000003477">
    <property type="component" value="Unassembled WGS sequence"/>
</dbReference>
<sequence>MPITHVDHHWVIWDAYQEQTINLRQYAANLDQEVIDDIQQQNLTDQLIAQWEEANQAADEAELTLDQFIAELELLEAQRQLLPEQEAQLETFSELLPTLKEQLAIAQEAADVAKATTTGEQAEYDISSQAYQTALNDVLEKKATLDTNTQNLLQQIANTRAWVEQQTISLDTELSETVALQLQLQTELDAIPPTPLSKGGYEEVPSVDNGDDEEVTDIPPLIKGGLEGDKTSSVNNEGYEDITDIPPLIKGGLGGDKTETKTIQIQQSIDLLNQKQIILTAQQTALTQKITLLEAQKTVVETEHQLLLSTIDSPDSDYSNLEDQLLDAQNALAEVQELAQQAEATSIALTASMEDLQAFLEVQNDQYLNEIQAKQSTLQQLLEATELKENYTLLATEKQLELNTLETQLQTRLIEATEAGSQEAAYLLTVAQQNNFATAAEIYYRDYRDLMTDTGGGCAGGIARPDDAVKADYYYNEMLKYRALQEQAQQQADQFAIVKEAAEDQIDY</sequence>
<dbReference type="AlphaFoldDB" id="G5J2E0"/>
<feature type="coiled-coil region" evidence="1">
    <location>
        <begin position="318"/>
        <end position="388"/>
    </location>
</feature>
<evidence type="ECO:0000256" key="1">
    <source>
        <dbReference type="SAM" id="Coils"/>
    </source>
</evidence>